<evidence type="ECO:0000259" key="6">
    <source>
        <dbReference type="PROSITE" id="PS51085"/>
    </source>
</evidence>
<dbReference type="InterPro" id="IPR036010">
    <property type="entry name" value="2Fe-2S_ferredoxin-like_sf"/>
</dbReference>
<evidence type="ECO:0000256" key="2">
    <source>
        <dbReference type="ARBA" id="ARBA00022723"/>
    </source>
</evidence>
<proteinExistence type="predicted"/>
<dbReference type="InterPro" id="IPR006058">
    <property type="entry name" value="2Fe2S_fd_BS"/>
</dbReference>
<dbReference type="PROSITE" id="PS51085">
    <property type="entry name" value="2FE2S_FER_2"/>
    <property type="match status" value="1"/>
</dbReference>
<dbReference type="FunFam" id="1.10.150.120:FF:000003">
    <property type="entry name" value="Carbon monoxide dehydrogenase, small subunit"/>
    <property type="match status" value="1"/>
</dbReference>
<dbReference type="Pfam" id="PF00111">
    <property type="entry name" value="Fer2"/>
    <property type="match status" value="1"/>
</dbReference>
<evidence type="ECO:0000256" key="3">
    <source>
        <dbReference type="ARBA" id="ARBA00023002"/>
    </source>
</evidence>
<dbReference type="Pfam" id="PF01799">
    <property type="entry name" value="Fer2_2"/>
    <property type="match status" value="1"/>
</dbReference>
<dbReference type="SUPFAM" id="SSF54292">
    <property type="entry name" value="2Fe-2S ferredoxin-like"/>
    <property type="match status" value="1"/>
</dbReference>
<keyword evidence="4" id="KW-0408">Iron</keyword>
<comment type="caution">
    <text evidence="7">The sequence shown here is derived from an EMBL/GenBank/DDBJ whole genome shotgun (WGS) entry which is preliminary data.</text>
</comment>
<keyword evidence="3" id="KW-0560">Oxidoreductase</keyword>
<evidence type="ECO:0000313" key="7">
    <source>
        <dbReference type="EMBL" id="KKL50500.1"/>
    </source>
</evidence>
<feature type="domain" description="2Fe-2S ferredoxin-type" evidence="6">
    <location>
        <begin position="3"/>
        <end position="79"/>
    </location>
</feature>
<accession>A0A0F9EZT0</accession>
<dbReference type="InterPro" id="IPR051452">
    <property type="entry name" value="Diverse_Oxidoreductases"/>
</dbReference>
<evidence type="ECO:0000256" key="4">
    <source>
        <dbReference type="ARBA" id="ARBA00023004"/>
    </source>
</evidence>
<organism evidence="7">
    <name type="scientific">marine sediment metagenome</name>
    <dbReference type="NCBI Taxonomy" id="412755"/>
    <lineage>
        <taxon>unclassified sequences</taxon>
        <taxon>metagenomes</taxon>
        <taxon>ecological metagenomes</taxon>
    </lineage>
</organism>
<dbReference type="GO" id="GO:0046872">
    <property type="term" value="F:metal ion binding"/>
    <property type="evidence" value="ECO:0007669"/>
    <property type="project" value="UniProtKB-KW"/>
</dbReference>
<dbReference type="EMBL" id="LAZR01032575">
    <property type="protein sequence ID" value="KKL50500.1"/>
    <property type="molecule type" value="Genomic_DNA"/>
</dbReference>
<dbReference type="GO" id="GO:0051537">
    <property type="term" value="F:2 iron, 2 sulfur cluster binding"/>
    <property type="evidence" value="ECO:0007669"/>
    <property type="project" value="UniProtKB-KW"/>
</dbReference>
<reference evidence="7" key="1">
    <citation type="journal article" date="2015" name="Nature">
        <title>Complex archaea that bridge the gap between prokaryotes and eukaryotes.</title>
        <authorList>
            <person name="Spang A."/>
            <person name="Saw J.H."/>
            <person name="Jorgensen S.L."/>
            <person name="Zaremba-Niedzwiedzka K."/>
            <person name="Martijn J."/>
            <person name="Lind A.E."/>
            <person name="van Eijk R."/>
            <person name="Schleper C."/>
            <person name="Guy L."/>
            <person name="Ettema T.J."/>
        </authorList>
    </citation>
    <scope>NUCLEOTIDE SEQUENCE</scope>
</reference>
<dbReference type="GO" id="GO:0016491">
    <property type="term" value="F:oxidoreductase activity"/>
    <property type="evidence" value="ECO:0007669"/>
    <property type="project" value="UniProtKB-KW"/>
</dbReference>
<keyword evidence="5" id="KW-0411">Iron-sulfur</keyword>
<dbReference type="PANTHER" id="PTHR44379:SF2">
    <property type="entry name" value="BLR6218 PROTEIN"/>
    <property type="match status" value="1"/>
</dbReference>
<dbReference type="PROSITE" id="PS00197">
    <property type="entry name" value="2FE2S_FER_1"/>
    <property type="match status" value="1"/>
</dbReference>
<dbReference type="InterPro" id="IPR002888">
    <property type="entry name" value="2Fe-2S-bd"/>
</dbReference>
<sequence length="160" mass="17351">MIETIQFEINGSPTQLSLDPNTILMWALRNELSLTGTKFGCGLGFCGSCTVILDNEPVRSCMIPLSDAKGKKLITIEGLSKNGSLHPIQKAFMKNDALQCGYCTPGMIMNAYGLLLKNPEPSRQEVIDGMEDNLCRCGTYGRIIESIQMAGKEMKGGVAV</sequence>
<dbReference type="CDD" id="cd00207">
    <property type="entry name" value="fer2"/>
    <property type="match status" value="1"/>
</dbReference>
<keyword evidence="1" id="KW-0001">2Fe-2S</keyword>
<keyword evidence="2" id="KW-0479">Metal-binding</keyword>
<dbReference type="InterPro" id="IPR012675">
    <property type="entry name" value="Beta-grasp_dom_sf"/>
</dbReference>
<dbReference type="Gene3D" id="3.10.20.30">
    <property type="match status" value="1"/>
</dbReference>
<dbReference type="InterPro" id="IPR036884">
    <property type="entry name" value="2Fe-2S-bd_dom_sf"/>
</dbReference>
<evidence type="ECO:0000256" key="5">
    <source>
        <dbReference type="ARBA" id="ARBA00023014"/>
    </source>
</evidence>
<dbReference type="PANTHER" id="PTHR44379">
    <property type="entry name" value="OXIDOREDUCTASE WITH IRON-SULFUR SUBUNIT"/>
    <property type="match status" value="1"/>
</dbReference>
<name>A0A0F9EZT0_9ZZZZ</name>
<dbReference type="InterPro" id="IPR001041">
    <property type="entry name" value="2Fe-2S_ferredoxin-type"/>
</dbReference>
<gene>
    <name evidence="7" type="ORF">LCGC14_2304870</name>
</gene>
<dbReference type="AlphaFoldDB" id="A0A0F9EZT0"/>
<dbReference type="SUPFAM" id="SSF47741">
    <property type="entry name" value="CO dehydrogenase ISP C-domain like"/>
    <property type="match status" value="1"/>
</dbReference>
<evidence type="ECO:0000256" key="1">
    <source>
        <dbReference type="ARBA" id="ARBA00022714"/>
    </source>
</evidence>
<dbReference type="Gene3D" id="1.10.150.120">
    <property type="entry name" value="[2Fe-2S]-binding domain"/>
    <property type="match status" value="1"/>
</dbReference>
<protein>
    <recommendedName>
        <fullName evidence="6">2Fe-2S ferredoxin-type domain-containing protein</fullName>
    </recommendedName>
</protein>